<dbReference type="PROSITE" id="PS00154">
    <property type="entry name" value="ATPASE_E1_E2"/>
    <property type="match status" value="1"/>
</dbReference>
<keyword evidence="4" id="KW-0104">Cadmium</keyword>
<keyword evidence="7 15" id="KW-0479">Metal-binding</keyword>
<dbReference type="GO" id="GO:0008551">
    <property type="term" value="F:P-type cadmium transporter activity"/>
    <property type="evidence" value="ECO:0007669"/>
    <property type="project" value="UniProtKB-EC"/>
</dbReference>
<proteinExistence type="inferred from homology"/>
<feature type="transmembrane region" description="Helical" evidence="15">
    <location>
        <begin position="106"/>
        <end position="122"/>
    </location>
</feature>
<dbReference type="AlphaFoldDB" id="A0A1M5B8Z7"/>
<dbReference type="InterPro" id="IPR018303">
    <property type="entry name" value="ATPase_P-typ_P_site"/>
</dbReference>
<dbReference type="Gene3D" id="3.40.1110.10">
    <property type="entry name" value="Calcium-transporting ATPase, cytoplasmic domain N"/>
    <property type="match status" value="1"/>
</dbReference>
<dbReference type="InterPro" id="IPR023214">
    <property type="entry name" value="HAD_sf"/>
</dbReference>
<dbReference type="InterPro" id="IPR036163">
    <property type="entry name" value="HMA_dom_sf"/>
</dbReference>
<evidence type="ECO:0000256" key="1">
    <source>
        <dbReference type="ARBA" id="ARBA00004651"/>
    </source>
</evidence>
<dbReference type="RefSeq" id="WP_073166063.1">
    <property type="nucleotide sequence ID" value="NZ_FQUW01000026.1"/>
</dbReference>
<evidence type="ECO:0000256" key="13">
    <source>
        <dbReference type="ARBA" id="ARBA00039103"/>
    </source>
</evidence>
<evidence type="ECO:0000256" key="5">
    <source>
        <dbReference type="ARBA" id="ARBA00022553"/>
    </source>
</evidence>
<dbReference type="Gene3D" id="3.30.70.100">
    <property type="match status" value="1"/>
</dbReference>
<evidence type="ECO:0000256" key="12">
    <source>
        <dbReference type="ARBA" id="ARBA00023136"/>
    </source>
</evidence>
<keyword evidence="10" id="KW-1278">Translocase</keyword>
<feature type="transmembrane region" description="Helical" evidence="15">
    <location>
        <begin position="81"/>
        <end position="100"/>
    </location>
</feature>
<dbReference type="InterPro" id="IPR008250">
    <property type="entry name" value="ATPase_P-typ_transduc_dom_A_sf"/>
</dbReference>
<dbReference type="EMBL" id="FQUW01000026">
    <property type="protein sequence ID" value="SHF39004.1"/>
    <property type="molecule type" value="Genomic_DNA"/>
</dbReference>
<dbReference type="SUPFAM" id="SSF55008">
    <property type="entry name" value="HMA, heavy metal-associated domain"/>
    <property type="match status" value="1"/>
</dbReference>
<comment type="similarity">
    <text evidence="2 15">Belongs to the cation transport ATPase (P-type) (TC 3.A.3) family. Type IB subfamily.</text>
</comment>
<dbReference type="InterPro" id="IPR017969">
    <property type="entry name" value="Heavy-metal-associated_CS"/>
</dbReference>
<gene>
    <name evidence="17" type="ORF">SAMN02745218_02137</name>
</gene>
<dbReference type="NCBIfam" id="TIGR01494">
    <property type="entry name" value="ATPase_P-type"/>
    <property type="match status" value="1"/>
</dbReference>
<dbReference type="PROSITE" id="PS01047">
    <property type="entry name" value="HMA_1"/>
    <property type="match status" value="1"/>
</dbReference>
<accession>A0A1M5B8Z7</accession>
<dbReference type="PRINTS" id="PR00941">
    <property type="entry name" value="CDATPASE"/>
</dbReference>
<dbReference type="Gene3D" id="2.70.150.10">
    <property type="entry name" value="Calcium-transporting ATPase, cytoplasmic transduction domain A"/>
    <property type="match status" value="1"/>
</dbReference>
<keyword evidence="3 15" id="KW-1003">Cell membrane</keyword>
<dbReference type="InterPro" id="IPR006121">
    <property type="entry name" value="HMA_dom"/>
</dbReference>
<dbReference type="SUPFAM" id="SSF81665">
    <property type="entry name" value="Calcium ATPase, transmembrane domain M"/>
    <property type="match status" value="1"/>
</dbReference>
<evidence type="ECO:0000313" key="18">
    <source>
        <dbReference type="Proteomes" id="UP000184196"/>
    </source>
</evidence>
<keyword evidence="9 15" id="KW-0067">ATP-binding</keyword>
<feature type="transmembrane region" description="Helical" evidence="15">
    <location>
        <begin position="343"/>
        <end position="363"/>
    </location>
</feature>
<reference evidence="18" key="1">
    <citation type="submission" date="2016-11" db="EMBL/GenBank/DDBJ databases">
        <authorList>
            <person name="Varghese N."/>
            <person name="Submissions S."/>
        </authorList>
    </citation>
    <scope>NUCLEOTIDE SEQUENCE [LARGE SCALE GENOMIC DNA]</scope>
    <source>
        <strain evidence="18">DSM 11792</strain>
    </source>
</reference>
<evidence type="ECO:0000256" key="4">
    <source>
        <dbReference type="ARBA" id="ARBA00022539"/>
    </source>
</evidence>
<dbReference type="Proteomes" id="UP000184196">
    <property type="component" value="Unassembled WGS sequence"/>
</dbReference>
<dbReference type="GO" id="GO:0005524">
    <property type="term" value="F:ATP binding"/>
    <property type="evidence" value="ECO:0007669"/>
    <property type="project" value="UniProtKB-UniRule"/>
</dbReference>
<keyword evidence="18" id="KW-1185">Reference proteome</keyword>
<evidence type="ECO:0000256" key="15">
    <source>
        <dbReference type="RuleBase" id="RU362081"/>
    </source>
</evidence>
<keyword evidence="8 15" id="KW-0547">Nucleotide-binding</keyword>
<dbReference type="Pfam" id="PF00702">
    <property type="entry name" value="Hydrolase"/>
    <property type="match status" value="1"/>
</dbReference>
<comment type="subcellular location">
    <subcellularLocation>
        <location evidence="1">Cell membrane</location>
        <topology evidence="1">Multi-pass membrane protein</topology>
    </subcellularLocation>
</comment>
<dbReference type="Pfam" id="PF00403">
    <property type="entry name" value="HMA"/>
    <property type="match status" value="1"/>
</dbReference>
<feature type="domain" description="HMA" evidence="16">
    <location>
        <begin position="1"/>
        <end position="61"/>
    </location>
</feature>
<dbReference type="InterPro" id="IPR023299">
    <property type="entry name" value="ATPase_P-typ_cyto_dom_N"/>
</dbReference>
<evidence type="ECO:0000256" key="8">
    <source>
        <dbReference type="ARBA" id="ARBA00022741"/>
    </source>
</evidence>
<dbReference type="InterPro" id="IPR059000">
    <property type="entry name" value="ATPase_P-type_domA"/>
</dbReference>
<dbReference type="NCBIfam" id="TIGR01525">
    <property type="entry name" value="ATPase-IB_hvy"/>
    <property type="match status" value="1"/>
</dbReference>
<name>A0A1M5B8Z7_9FIRM</name>
<dbReference type="CDD" id="cd00371">
    <property type="entry name" value="HMA"/>
    <property type="match status" value="1"/>
</dbReference>
<keyword evidence="11 15" id="KW-1133">Transmembrane helix</keyword>
<evidence type="ECO:0000313" key="17">
    <source>
        <dbReference type="EMBL" id="SHF39004.1"/>
    </source>
</evidence>
<dbReference type="InterPro" id="IPR023298">
    <property type="entry name" value="ATPase_P-typ_TM_dom_sf"/>
</dbReference>
<dbReference type="SUPFAM" id="SSF56784">
    <property type="entry name" value="HAD-like"/>
    <property type="match status" value="1"/>
</dbReference>
<evidence type="ECO:0000259" key="16">
    <source>
        <dbReference type="PROSITE" id="PS50846"/>
    </source>
</evidence>
<dbReference type="InterPro" id="IPR027256">
    <property type="entry name" value="P-typ_ATPase_IB"/>
</dbReference>
<evidence type="ECO:0000256" key="10">
    <source>
        <dbReference type="ARBA" id="ARBA00022967"/>
    </source>
</evidence>
<comment type="catalytic activity">
    <reaction evidence="14">
        <text>Cd(2+)(in) + ATP + H2O = Cd(2+)(out) + ADP + phosphate + H(+)</text>
        <dbReference type="Rhea" id="RHEA:12132"/>
        <dbReference type="ChEBI" id="CHEBI:15377"/>
        <dbReference type="ChEBI" id="CHEBI:15378"/>
        <dbReference type="ChEBI" id="CHEBI:30616"/>
        <dbReference type="ChEBI" id="CHEBI:43474"/>
        <dbReference type="ChEBI" id="CHEBI:48775"/>
        <dbReference type="ChEBI" id="CHEBI:456216"/>
        <dbReference type="EC" id="7.2.2.21"/>
    </reaction>
</comment>
<keyword evidence="6 15" id="KW-0812">Transmembrane</keyword>
<dbReference type="PANTHER" id="PTHR48085:SF5">
    <property type="entry name" value="CADMIUM_ZINC-TRANSPORTING ATPASE HMA4-RELATED"/>
    <property type="match status" value="1"/>
</dbReference>
<dbReference type="Pfam" id="PF00122">
    <property type="entry name" value="E1-E2_ATPase"/>
    <property type="match status" value="1"/>
</dbReference>
<sequence length="713" mass="76450">MRYTLVGLDCPSCAARIEHALQQIKGLEHVTINFTDLTLDLPPERAEEARQAINRVKPGVKLVRTGSPGIPGENGENRRNLYLTGLAGAFLAAGIIFQEILHPAPFSWTGYTILLVAYLIAGRNVLLKAIKNLVRGKFLDEHFLMFVATLGAIAINQLPEAVAVMLFYSLGEYFQEKAVNRSRRSIAALLDIRPPFASLLVNGEIRQVQPEEVTAGQVVAVRPGERIPLDGEVLEGESLVDTAALTGEPVPRRVEKGDEVLAGMINGQGLLTIRVTRPFKDSSLARILELVENAAARKAPVEKFITTFARYYTPAVVLAALALAILPPLVVPGATLSQWLYRALVFLVISCPCALVISIPLSYSCGIGRASREGILVKGASYLDALASLHTVVFDKTGTLTRGSFRVNRVKALNGFQEEEVLACAAAAGAYSTHPVARSIRQAWGREIPTDRVSNYREIPGQGVAARVAGKNVLVGGKRLLEQEGIPCHVPRPEENTVFVAINHTLAGYLEMGDEIRPDARQAIAGLKALGVKNVVMLSGDEKETARRVAETLGLDDYHARLLPEEKVHRVEELRAGLPARQKLAFVGDGINDAPAIARADVGVAMGGLGSDAAIEAADVVLIEDSPSRLAVAVEIARHTRAIVKQNIVLTLATKAFFLGLGALGLASIWEAVFADVGVTLLAIFNATRNGTLTRPARQGAIPAGGRATGFQA</sequence>
<evidence type="ECO:0000256" key="11">
    <source>
        <dbReference type="ARBA" id="ARBA00022989"/>
    </source>
</evidence>
<evidence type="ECO:0000256" key="14">
    <source>
        <dbReference type="ARBA" id="ARBA00049338"/>
    </source>
</evidence>
<dbReference type="SUPFAM" id="SSF81653">
    <property type="entry name" value="Calcium ATPase, transduction domain A"/>
    <property type="match status" value="1"/>
</dbReference>
<dbReference type="InterPro" id="IPR001757">
    <property type="entry name" value="P_typ_ATPase"/>
</dbReference>
<protein>
    <recommendedName>
        <fullName evidence="13">Cd(2+)-exporting ATPase</fullName>
        <ecNumber evidence="13">7.2.2.21</ecNumber>
    </recommendedName>
</protein>
<dbReference type="GO" id="GO:0005886">
    <property type="term" value="C:plasma membrane"/>
    <property type="evidence" value="ECO:0007669"/>
    <property type="project" value="UniProtKB-SubCell"/>
</dbReference>
<evidence type="ECO:0000256" key="3">
    <source>
        <dbReference type="ARBA" id="ARBA00022475"/>
    </source>
</evidence>
<dbReference type="PROSITE" id="PS50846">
    <property type="entry name" value="HMA_2"/>
    <property type="match status" value="1"/>
</dbReference>
<dbReference type="GO" id="GO:0016887">
    <property type="term" value="F:ATP hydrolysis activity"/>
    <property type="evidence" value="ECO:0007669"/>
    <property type="project" value="InterPro"/>
</dbReference>
<organism evidence="17 18">
    <name type="scientific">Desulfofundulus australicus DSM 11792</name>
    <dbReference type="NCBI Taxonomy" id="1121425"/>
    <lineage>
        <taxon>Bacteria</taxon>
        <taxon>Bacillati</taxon>
        <taxon>Bacillota</taxon>
        <taxon>Clostridia</taxon>
        <taxon>Eubacteriales</taxon>
        <taxon>Peptococcaceae</taxon>
        <taxon>Desulfofundulus</taxon>
    </lineage>
</organism>
<feature type="transmembrane region" description="Helical" evidence="15">
    <location>
        <begin position="656"/>
        <end position="685"/>
    </location>
</feature>
<dbReference type="EC" id="7.2.2.21" evidence="13"/>
<dbReference type="OrthoDB" id="9760364at2"/>
<dbReference type="PANTHER" id="PTHR48085">
    <property type="entry name" value="CADMIUM/ZINC-TRANSPORTING ATPASE HMA2-RELATED"/>
    <property type="match status" value="1"/>
</dbReference>
<evidence type="ECO:0000256" key="7">
    <source>
        <dbReference type="ARBA" id="ARBA00022723"/>
    </source>
</evidence>
<dbReference type="PRINTS" id="PR00119">
    <property type="entry name" value="CATATPASE"/>
</dbReference>
<evidence type="ECO:0000256" key="6">
    <source>
        <dbReference type="ARBA" id="ARBA00022692"/>
    </source>
</evidence>
<dbReference type="InterPro" id="IPR036412">
    <property type="entry name" value="HAD-like_sf"/>
</dbReference>
<dbReference type="GO" id="GO:0046872">
    <property type="term" value="F:metal ion binding"/>
    <property type="evidence" value="ECO:0007669"/>
    <property type="project" value="UniProtKB-KW"/>
</dbReference>
<evidence type="ECO:0000256" key="2">
    <source>
        <dbReference type="ARBA" id="ARBA00006024"/>
    </source>
</evidence>
<dbReference type="InterPro" id="IPR051014">
    <property type="entry name" value="Cation_Transport_ATPase_IB"/>
</dbReference>
<dbReference type="NCBIfam" id="TIGR01512">
    <property type="entry name" value="ATPase-IB2_Cd"/>
    <property type="match status" value="1"/>
</dbReference>
<feature type="transmembrane region" description="Helical" evidence="15">
    <location>
        <begin position="311"/>
        <end position="331"/>
    </location>
</feature>
<dbReference type="Gene3D" id="3.40.50.1000">
    <property type="entry name" value="HAD superfamily/HAD-like"/>
    <property type="match status" value="1"/>
</dbReference>
<keyword evidence="12 15" id="KW-0472">Membrane</keyword>
<keyword evidence="5" id="KW-0597">Phosphoprotein</keyword>
<evidence type="ECO:0000256" key="9">
    <source>
        <dbReference type="ARBA" id="ARBA00022840"/>
    </source>
</evidence>
<dbReference type="FunFam" id="2.70.150.10:FF:000002">
    <property type="entry name" value="Copper-transporting ATPase 1, putative"/>
    <property type="match status" value="1"/>
</dbReference>